<organism evidence="1 2">
    <name type="scientific">Elysia marginata</name>
    <dbReference type="NCBI Taxonomy" id="1093978"/>
    <lineage>
        <taxon>Eukaryota</taxon>
        <taxon>Metazoa</taxon>
        <taxon>Spiralia</taxon>
        <taxon>Lophotrochozoa</taxon>
        <taxon>Mollusca</taxon>
        <taxon>Gastropoda</taxon>
        <taxon>Heterobranchia</taxon>
        <taxon>Euthyneura</taxon>
        <taxon>Panpulmonata</taxon>
        <taxon>Sacoglossa</taxon>
        <taxon>Placobranchoidea</taxon>
        <taxon>Plakobranchidae</taxon>
        <taxon>Elysia</taxon>
    </lineage>
</organism>
<proteinExistence type="predicted"/>
<name>A0AAV4GHH5_9GAST</name>
<reference evidence="1 2" key="1">
    <citation type="journal article" date="2021" name="Elife">
        <title>Chloroplast acquisition without the gene transfer in kleptoplastic sea slugs, Plakobranchus ocellatus.</title>
        <authorList>
            <person name="Maeda T."/>
            <person name="Takahashi S."/>
            <person name="Yoshida T."/>
            <person name="Shimamura S."/>
            <person name="Takaki Y."/>
            <person name="Nagai Y."/>
            <person name="Toyoda A."/>
            <person name="Suzuki Y."/>
            <person name="Arimoto A."/>
            <person name="Ishii H."/>
            <person name="Satoh N."/>
            <person name="Nishiyama T."/>
            <person name="Hasebe M."/>
            <person name="Maruyama T."/>
            <person name="Minagawa J."/>
            <person name="Obokata J."/>
            <person name="Shigenobu S."/>
        </authorList>
    </citation>
    <scope>NUCLEOTIDE SEQUENCE [LARGE SCALE GENOMIC DNA]</scope>
</reference>
<comment type="caution">
    <text evidence="1">The sequence shown here is derived from an EMBL/GenBank/DDBJ whole genome shotgun (WGS) entry which is preliminary data.</text>
</comment>
<protein>
    <submittedName>
        <fullName evidence="1">Uncharacterized protein</fullName>
    </submittedName>
</protein>
<keyword evidence="2" id="KW-1185">Reference proteome</keyword>
<evidence type="ECO:0000313" key="2">
    <source>
        <dbReference type="Proteomes" id="UP000762676"/>
    </source>
</evidence>
<accession>A0AAV4GHH5</accession>
<sequence>MPKRFYSSLRHLDEEMYEFIGVYTQLSHCAYYQMPTWRRFISFNSTKMIIKELSLSHHVGNVFIYLATSRRFRKLTAKSLSKPKRRRCERRDTSLQTIRSVNTRSMGDAI</sequence>
<gene>
    <name evidence="1" type="ORF">ElyMa_000684400</name>
</gene>
<dbReference type="AlphaFoldDB" id="A0AAV4GHH5"/>
<dbReference type="EMBL" id="BMAT01001407">
    <property type="protein sequence ID" value="GFR84958.1"/>
    <property type="molecule type" value="Genomic_DNA"/>
</dbReference>
<dbReference type="Proteomes" id="UP000762676">
    <property type="component" value="Unassembled WGS sequence"/>
</dbReference>
<evidence type="ECO:0000313" key="1">
    <source>
        <dbReference type="EMBL" id="GFR84958.1"/>
    </source>
</evidence>